<dbReference type="CDD" id="cd21153">
    <property type="entry name" value="PUA_RlmI"/>
    <property type="match status" value="1"/>
</dbReference>
<evidence type="ECO:0000256" key="8">
    <source>
        <dbReference type="ARBA" id="ARBA00038091"/>
    </source>
</evidence>
<evidence type="ECO:0000256" key="6">
    <source>
        <dbReference type="ARBA" id="ARBA00022691"/>
    </source>
</evidence>
<dbReference type="SUPFAM" id="SSF88697">
    <property type="entry name" value="PUA domain-like"/>
    <property type="match status" value="1"/>
</dbReference>
<name>A0ABV1RLA9_9ALTE</name>
<evidence type="ECO:0000256" key="2">
    <source>
        <dbReference type="ARBA" id="ARBA00022490"/>
    </source>
</evidence>
<reference evidence="10 11" key="1">
    <citation type="submission" date="2024-06" db="EMBL/GenBank/DDBJ databases">
        <authorList>
            <person name="Chen R.Y."/>
        </authorList>
    </citation>
    <scope>NUCLEOTIDE SEQUENCE [LARGE SCALE GENOMIC DNA]</scope>
    <source>
        <strain evidence="10 11">D2</strain>
    </source>
</reference>
<dbReference type="SUPFAM" id="SSF53335">
    <property type="entry name" value="S-adenosyl-L-methionine-dependent methyltransferases"/>
    <property type="match status" value="1"/>
</dbReference>
<keyword evidence="11" id="KW-1185">Reference proteome</keyword>
<dbReference type="InterPro" id="IPR029063">
    <property type="entry name" value="SAM-dependent_MTases_sf"/>
</dbReference>
<evidence type="ECO:0000313" key="10">
    <source>
        <dbReference type="EMBL" id="MER2493727.1"/>
    </source>
</evidence>
<evidence type="ECO:0000313" key="11">
    <source>
        <dbReference type="Proteomes" id="UP001467690"/>
    </source>
</evidence>
<dbReference type="PANTHER" id="PTHR42873:SF1">
    <property type="entry name" value="S-ADENOSYLMETHIONINE-DEPENDENT METHYLTRANSFERASE DOMAIN-CONTAINING PROTEIN"/>
    <property type="match status" value="1"/>
</dbReference>
<dbReference type="EMBL" id="JBELOE010000265">
    <property type="protein sequence ID" value="MER2493727.1"/>
    <property type="molecule type" value="Genomic_DNA"/>
</dbReference>
<dbReference type="PROSITE" id="PS50890">
    <property type="entry name" value="PUA"/>
    <property type="match status" value="1"/>
</dbReference>
<proteinExistence type="inferred from homology"/>
<comment type="caution">
    <text evidence="10">The sequence shown here is derived from an EMBL/GenBank/DDBJ whole genome shotgun (WGS) entry which is preliminary data.</text>
</comment>
<keyword evidence="5 10" id="KW-0808">Transferase</keyword>
<keyword evidence="3" id="KW-0698">rRNA processing</keyword>
<keyword evidence="2" id="KW-0963">Cytoplasm</keyword>
<dbReference type="CDD" id="cd11572">
    <property type="entry name" value="RlmI_M_like"/>
    <property type="match status" value="1"/>
</dbReference>
<sequence length="395" mass="44232">MNQAYITLEAGREKSLLRKHPWIFSRAIKQVSGTPNLGDTVDVFSAKGVWLARAAYSPKSQIRARVWTFEQSESIDLHFFQKKLSDALQARQSLINNSSAFRLIAGESDGLPGLTIDLYKDVLVAQFLAAGVERHKQLILQALKTILPNSPVYERSDVEVRKKEGLKPTTGWLTEPASSQIWIDEAGQKILVDIEKGHKTGFYLDQRDNRLIASSYVKGKSVLNCFSYTGTFGLHALQAGALHLTNLDVSQLALDTADLIYQKNAIDQQRYTNLNADVFKQLRQYKENQQQFDVIILDPPKFAENKGQVVKACRGYKDINMLALQLLKPGGILLTFSCSGLIDAELFQKVVADAALDAKVEAQVIEKLTQAKDHPVQLHYPEGFYLKGLVVRKTR</sequence>
<evidence type="ECO:0000256" key="7">
    <source>
        <dbReference type="ARBA" id="ARBA00022884"/>
    </source>
</evidence>
<dbReference type="Pfam" id="PF17785">
    <property type="entry name" value="PUA_3"/>
    <property type="match status" value="1"/>
</dbReference>
<evidence type="ECO:0000256" key="1">
    <source>
        <dbReference type="ARBA" id="ARBA00004496"/>
    </source>
</evidence>
<dbReference type="Gene3D" id="3.30.750.80">
    <property type="entry name" value="RNA methyltransferase domain (HRMD) like"/>
    <property type="match status" value="1"/>
</dbReference>
<dbReference type="InterPro" id="IPR015947">
    <property type="entry name" value="PUA-like_sf"/>
</dbReference>
<evidence type="ECO:0000259" key="9">
    <source>
        <dbReference type="SMART" id="SM00359"/>
    </source>
</evidence>
<organism evidence="10 11">
    <name type="scientific">Catenovulum sediminis</name>
    <dbReference type="NCBI Taxonomy" id="1740262"/>
    <lineage>
        <taxon>Bacteria</taxon>
        <taxon>Pseudomonadati</taxon>
        <taxon>Pseudomonadota</taxon>
        <taxon>Gammaproteobacteria</taxon>
        <taxon>Alteromonadales</taxon>
        <taxon>Alteromonadaceae</taxon>
        <taxon>Catenovulum</taxon>
    </lineage>
</organism>
<dbReference type="SMART" id="SM00359">
    <property type="entry name" value="PUA"/>
    <property type="match status" value="1"/>
</dbReference>
<dbReference type="CDD" id="cd02440">
    <property type="entry name" value="AdoMet_MTases"/>
    <property type="match status" value="1"/>
</dbReference>
<dbReference type="Gene3D" id="3.40.50.150">
    <property type="entry name" value="Vaccinia Virus protein VP39"/>
    <property type="match status" value="1"/>
</dbReference>
<dbReference type="Pfam" id="PF10672">
    <property type="entry name" value="Methyltrans_SAM"/>
    <property type="match status" value="1"/>
</dbReference>
<evidence type="ECO:0000256" key="3">
    <source>
        <dbReference type="ARBA" id="ARBA00022552"/>
    </source>
</evidence>
<comment type="subcellular location">
    <subcellularLocation>
        <location evidence="1">Cytoplasm</location>
    </subcellularLocation>
</comment>
<dbReference type="PANTHER" id="PTHR42873">
    <property type="entry name" value="RIBOSOMAL RNA LARGE SUBUNIT METHYLTRANSFERASE"/>
    <property type="match status" value="1"/>
</dbReference>
<keyword evidence="6" id="KW-0949">S-adenosyl-L-methionine</keyword>
<dbReference type="EC" id="2.1.1.-" evidence="10"/>
<dbReference type="GO" id="GO:0008168">
    <property type="term" value="F:methyltransferase activity"/>
    <property type="evidence" value="ECO:0007669"/>
    <property type="project" value="UniProtKB-KW"/>
</dbReference>
<dbReference type="InterPro" id="IPR041532">
    <property type="entry name" value="RlmI-like_PUA"/>
</dbReference>
<gene>
    <name evidence="10" type="ORF">ABS311_17745</name>
</gene>
<dbReference type="GO" id="GO:0032259">
    <property type="term" value="P:methylation"/>
    <property type="evidence" value="ECO:0007669"/>
    <property type="project" value="UniProtKB-KW"/>
</dbReference>
<dbReference type="Gene3D" id="2.30.130.10">
    <property type="entry name" value="PUA domain"/>
    <property type="match status" value="1"/>
</dbReference>
<evidence type="ECO:0000256" key="4">
    <source>
        <dbReference type="ARBA" id="ARBA00022603"/>
    </source>
</evidence>
<dbReference type="InterPro" id="IPR036974">
    <property type="entry name" value="PUA_sf"/>
</dbReference>
<dbReference type="Proteomes" id="UP001467690">
    <property type="component" value="Unassembled WGS sequence"/>
</dbReference>
<keyword evidence="7" id="KW-0694">RNA-binding</keyword>
<dbReference type="RefSeq" id="WP_350402769.1">
    <property type="nucleotide sequence ID" value="NZ_JBELOE010000265.1"/>
</dbReference>
<dbReference type="InterPro" id="IPR002478">
    <property type="entry name" value="PUA"/>
</dbReference>
<comment type="similarity">
    <text evidence="8">Belongs to the methyltransferase superfamily. RlmI family.</text>
</comment>
<keyword evidence="4 10" id="KW-0489">Methyltransferase</keyword>
<dbReference type="InterPro" id="IPR019614">
    <property type="entry name" value="SAM-dep_methyl-trfase"/>
</dbReference>
<protein>
    <submittedName>
        <fullName evidence="10">Class I SAM-dependent methyltransferase</fullName>
        <ecNumber evidence="10">2.1.1.-</ecNumber>
    </submittedName>
</protein>
<evidence type="ECO:0000256" key="5">
    <source>
        <dbReference type="ARBA" id="ARBA00022679"/>
    </source>
</evidence>
<feature type="domain" description="PUA" evidence="9">
    <location>
        <begin position="4"/>
        <end position="89"/>
    </location>
</feature>
<accession>A0ABV1RLA9</accession>